<dbReference type="RefSeq" id="XP_033603112.1">
    <property type="nucleotide sequence ID" value="XM_033743616.1"/>
</dbReference>
<dbReference type="EMBL" id="ML996568">
    <property type="protein sequence ID" value="KAF2760661.1"/>
    <property type="molecule type" value="Genomic_DNA"/>
</dbReference>
<proteinExistence type="predicted"/>
<dbReference type="GeneID" id="54484670"/>
<protein>
    <submittedName>
        <fullName evidence="1">Uncharacterized protein</fullName>
    </submittedName>
</protein>
<evidence type="ECO:0000313" key="1">
    <source>
        <dbReference type="EMBL" id="KAF2760661.1"/>
    </source>
</evidence>
<evidence type="ECO:0000313" key="2">
    <source>
        <dbReference type="Proteomes" id="UP000799437"/>
    </source>
</evidence>
<keyword evidence="2" id="KW-1185">Reference proteome</keyword>
<feature type="non-terminal residue" evidence="1">
    <location>
        <position position="1"/>
    </location>
</feature>
<name>A0A6A6WHN4_9PEZI</name>
<reference evidence="1" key="1">
    <citation type="journal article" date="2020" name="Stud. Mycol.">
        <title>101 Dothideomycetes genomes: a test case for predicting lifestyles and emergence of pathogens.</title>
        <authorList>
            <person name="Haridas S."/>
            <person name="Albert R."/>
            <person name="Binder M."/>
            <person name="Bloem J."/>
            <person name="Labutti K."/>
            <person name="Salamov A."/>
            <person name="Andreopoulos B."/>
            <person name="Baker S."/>
            <person name="Barry K."/>
            <person name="Bills G."/>
            <person name="Bluhm B."/>
            <person name="Cannon C."/>
            <person name="Castanera R."/>
            <person name="Culley D."/>
            <person name="Daum C."/>
            <person name="Ezra D."/>
            <person name="Gonzalez J."/>
            <person name="Henrissat B."/>
            <person name="Kuo A."/>
            <person name="Liang C."/>
            <person name="Lipzen A."/>
            <person name="Lutzoni F."/>
            <person name="Magnuson J."/>
            <person name="Mondo S."/>
            <person name="Nolan M."/>
            <person name="Ohm R."/>
            <person name="Pangilinan J."/>
            <person name="Park H.-J."/>
            <person name="Ramirez L."/>
            <person name="Alfaro M."/>
            <person name="Sun H."/>
            <person name="Tritt A."/>
            <person name="Yoshinaga Y."/>
            <person name="Zwiers L.-H."/>
            <person name="Turgeon B."/>
            <person name="Goodwin S."/>
            <person name="Spatafora J."/>
            <person name="Crous P."/>
            <person name="Grigoriev I."/>
        </authorList>
    </citation>
    <scope>NUCLEOTIDE SEQUENCE</scope>
    <source>
        <strain evidence="1">CBS 121739</strain>
    </source>
</reference>
<sequence>IYKEEYIRNGLSIYLVLSLSSLYFKNYTIFLLSLSYTLLIRLLYNSSLLRLDPII</sequence>
<dbReference type="Proteomes" id="UP000799437">
    <property type="component" value="Unassembled WGS sequence"/>
</dbReference>
<dbReference type="AlphaFoldDB" id="A0A6A6WHN4"/>
<accession>A0A6A6WHN4</accession>
<gene>
    <name evidence="1" type="ORF">EJ05DRAFT_474519</name>
</gene>
<organism evidence="1 2">
    <name type="scientific">Pseudovirgaria hyperparasitica</name>
    <dbReference type="NCBI Taxonomy" id="470096"/>
    <lineage>
        <taxon>Eukaryota</taxon>
        <taxon>Fungi</taxon>
        <taxon>Dikarya</taxon>
        <taxon>Ascomycota</taxon>
        <taxon>Pezizomycotina</taxon>
        <taxon>Dothideomycetes</taxon>
        <taxon>Dothideomycetes incertae sedis</taxon>
        <taxon>Acrospermales</taxon>
        <taxon>Acrospermaceae</taxon>
        <taxon>Pseudovirgaria</taxon>
    </lineage>
</organism>